<evidence type="ECO:0000259" key="6">
    <source>
        <dbReference type="Pfam" id="PF17389"/>
    </source>
</evidence>
<proteinExistence type="predicted"/>
<dbReference type="Pfam" id="PF08531">
    <property type="entry name" value="Bac_rhamnosid_N"/>
    <property type="match status" value="1"/>
</dbReference>
<accession>A0A084BAT6</accession>
<dbReference type="Pfam" id="PF17390">
    <property type="entry name" value="Bac_rhamnosid_C"/>
    <property type="match status" value="1"/>
</dbReference>
<dbReference type="OrthoDB" id="10036721at2759"/>
<dbReference type="Pfam" id="PF05592">
    <property type="entry name" value="Bac_rhamnosid"/>
    <property type="match status" value="1"/>
</dbReference>
<evidence type="ECO:0000256" key="3">
    <source>
        <dbReference type="ARBA" id="ARBA00022801"/>
    </source>
</evidence>
<feature type="domain" description="Alpha-L-rhamnosidase C-terminal" evidence="7">
    <location>
        <begin position="791"/>
        <end position="865"/>
    </location>
</feature>
<dbReference type="AlphaFoldDB" id="A0A084BAT6"/>
<dbReference type="Gene3D" id="2.60.40.10">
    <property type="entry name" value="Immunoglobulins"/>
    <property type="match status" value="1"/>
</dbReference>
<dbReference type="Pfam" id="PF17389">
    <property type="entry name" value="Bac_rhamnosid6H"/>
    <property type="match status" value="1"/>
</dbReference>
<evidence type="ECO:0000256" key="1">
    <source>
        <dbReference type="ARBA" id="ARBA00001445"/>
    </source>
</evidence>
<organism evidence="8 9">
    <name type="scientific">Stachybotrys chartarum (strain CBS 109288 / IBT 7711)</name>
    <name type="common">Toxic black mold</name>
    <name type="synonym">Stilbospora chartarum</name>
    <dbReference type="NCBI Taxonomy" id="1280523"/>
    <lineage>
        <taxon>Eukaryota</taxon>
        <taxon>Fungi</taxon>
        <taxon>Dikarya</taxon>
        <taxon>Ascomycota</taxon>
        <taxon>Pezizomycotina</taxon>
        <taxon>Sordariomycetes</taxon>
        <taxon>Hypocreomycetidae</taxon>
        <taxon>Hypocreales</taxon>
        <taxon>Stachybotryaceae</taxon>
        <taxon>Stachybotrys</taxon>
    </lineage>
</organism>
<dbReference type="EC" id="3.2.1.40" evidence="2"/>
<dbReference type="GO" id="GO:0005975">
    <property type="term" value="P:carbohydrate metabolic process"/>
    <property type="evidence" value="ECO:0007669"/>
    <property type="project" value="InterPro"/>
</dbReference>
<feature type="domain" description="Alpha-L-rhamnosidase six-hairpin glycosidase" evidence="6">
    <location>
        <begin position="433"/>
        <end position="789"/>
    </location>
</feature>
<comment type="catalytic activity">
    <reaction evidence="1">
        <text>Hydrolysis of terminal non-reducing alpha-L-rhamnose residues in alpha-L-rhamnosides.</text>
        <dbReference type="EC" id="3.2.1.40"/>
    </reaction>
</comment>
<dbReference type="EMBL" id="KL647501">
    <property type="protein sequence ID" value="KEY74665.1"/>
    <property type="molecule type" value="Genomic_DNA"/>
</dbReference>
<dbReference type="InterPro" id="IPR016007">
    <property type="entry name" value="Alpha_rhamnosid"/>
</dbReference>
<dbReference type="HOGENOM" id="CLU_002926_0_0_1"/>
<keyword evidence="9" id="KW-1185">Reference proteome</keyword>
<dbReference type="Gene3D" id="1.50.10.10">
    <property type="match status" value="1"/>
</dbReference>
<reference evidence="8 9" key="1">
    <citation type="journal article" date="2014" name="BMC Genomics">
        <title>Comparative genome sequencing reveals chemotype-specific gene clusters in the toxigenic black mold Stachybotrys.</title>
        <authorList>
            <person name="Semeiks J."/>
            <person name="Borek D."/>
            <person name="Otwinowski Z."/>
            <person name="Grishin N.V."/>
        </authorList>
    </citation>
    <scope>NUCLEOTIDE SEQUENCE [LARGE SCALE GENOMIC DNA]</scope>
    <source>
        <strain evidence="9">CBS 109288 / IBT 7711</strain>
    </source>
</reference>
<evidence type="ECO:0000259" key="4">
    <source>
        <dbReference type="Pfam" id="PF05592"/>
    </source>
</evidence>
<gene>
    <name evidence="8" type="ORF">S7711_08431</name>
</gene>
<dbReference type="SUPFAM" id="SSF48208">
    <property type="entry name" value="Six-hairpin glycosidases"/>
    <property type="match status" value="1"/>
</dbReference>
<dbReference type="InterPro" id="IPR008902">
    <property type="entry name" value="Rhamnosid_concanavalin"/>
</dbReference>
<evidence type="ECO:0000313" key="8">
    <source>
        <dbReference type="EMBL" id="KEY74665.1"/>
    </source>
</evidence>
<dbReference type="PANTHER" id="PTHR33307:SF6">
    <property type="entry name" value="ALPHA-RHAMNOSIDASE (EUROFUNG)-RELATED"/>
    <property type="match status" value="1"/>
</dbReference>
<feature type="domain" description="Alpha-L-rhamnosidase concanavalin-like" evidence="4">
    <location>
        <begin position="330"/>
        <end position="428"/>
    </location>
</feature>
<dbReference type="InterPro" id="IPR035396">
    <property type="entry name" value="Bac_rhamnosid6H"/>
</dbReference>
<feature type="domain" description="Bacterial alpha-L-rhamnosidase N-terminal" evidence="5">
    <location>
        <begin position="144"/>
        <end position="320"/>
    </location>
</feature>
<evidence type="ECO:0000256" key="2">
    <source>
        <dbReference type="ARBA" id="ARBA00012652"/>
    </source>
</evidence>
<dbReference type="GO" id="GO:0030596">
    <property type="term" value="F:alpha-L-rhamnosidase activity"/>
    <property type="evidence" value="ECO:0007669"/>
    <property type="project" value="UniProtKB-EC"/>
</dbReference>
<dbReference type="Gene3D" id="2.60.420.10">
    <property type="entry name" value="Maltose phosphorylase, domain 3"/>
    <property type="match status" value="1"/>
</dbReference>
<keyword evidence="3" id="KW-0378">Hydrolase</keyword>
<dbReference type="PANTHER" id="PTHR33307">
    <property type="entry name" value="ALPHA-RHAMNOSIDASE (EUROFUNG)"/>
    <property type="match status" value="1"/>
</dbReference>
<evidence type="ECO:0000313" key="9">
    <source>
        <dbReference type="Proteomes" id="UP000028045"/>
    </source>
</evidence>
<sequence>MSVSLSRVSFEHHRVALGIGESSPRISWRFDGNATDWEQSAYDLEMYRSADTEPVLYSVNSTESLYVPWPAEPLKARERVQVRARAHGKSGQSSTPWSDWVAVETGLIDNNWGEAVPIAADRPFNASAPKEPIYFRKSFSFNSTIQSARLYITALGVYEAELNGEMVGDHVMAPGFQTYNNRHVYDTYDATNLLQSGDNAIGITVAEGWFSGRLWSFEGVRSRNFYGDTVGALSLLAVTFKDGSTAEIPTDVSWHASTGPIRDSQIYDGEKYDSRLEAQFDGWSSPGFDESERDWVSVKQLPPLRGELVSPDSPPVRRMEEVKPQSVFTSPSGETLIDFGQNLVGWLRLTVSGPEGHVIHLRHAEVLEDGELALRPLRTAEAYDTLTLHGNGLQTWEPRFTFHGFRYAQVRGWPEGVSIEDGITAVVTHTDMEETGWFECSNPLLNQFHSNVRWSMKGNFLSIPTDCPQRDERAGWTGDVHAFGPTSNFLYDTAGFYRSWHRDVEFEMRARDDDMIVPPIVPMLPPGGAPENGFGGGPTAIWGDVAVGNPYNIWQTFGDPGMLEEQFAQAQNWIDKGIRRAENGLWDRSTFQFGDWLDPVAPPDSPEQATTHPHLVSDTYLIGMTALLAEMADALGQRCLGQTYRQRRQEHIQAFYDAWIDEDGEMANRTQTAYTLGIFFDIFVEEFLDSAKSTLRELVAENDYAVGTGFAGTQHLGFALSRADGIEEFYRMLMRTEVPSWLYQVVMNGTTTWERWDSLLPNGDVNPGSMTSFNHYAFGSVANWIHQYVGGLSPAEPGWKTVFVTPVPGGGIDHAEATFVSPYGRVTSSWTVDGQGFHLKVSIPPNSRAIVSLPNGEEEEVGSGHHEYHVPA</sequence>
<protein>
    <recommendedName>
        <fullName evidence="2">alpha-L-rhamnosidase</fullName>
        <ecNumber evidence="2">3.2.1.40</ecNumber>
    </recommendedName>
</protein>
<dbReference type="Proteomes" id="UP000028045">
    <property type="component" value="Unassembled WGS sequence"/>
</dbReference>
<dbReference type="InterPro" id="IPR013783">
    <property type="entry name" value="Ig-like_fold"/>
</dbReference>
<evidence type="ECO:0000259" key="7">
    <source>
        <dbReference type="Pfam" id="PF17390"/>
    </source>
</evidence>
<dbReference type="Pfam" id="PF25788">
    <property type="entry name" value="Ig_Rha78A_N"/>
    <property type="match status" value="1"/>
</dbReference>
<name>A0A084BAT6_STACB</name>
<dbReference type="InterPro" id="IPR035398">
    <property type="entry name" value="Bac_rhamnosid_C"/>
</dbReference>
<dbReference type="InterPro" id="IPR008928">
    <property type="entry name" value="6-hairpin_glycosidase_sf"/>
</dbReference>
<dbReference type="PIRSF" id="PIRSF010631">
    <property type="entry name" value="A-rhamnsds"/>
    <property type="match status" value="1"/>
</dbReference>
<dbReference type="InterPro" id="IPR012341">
    <property type="entry name" value="6hp_glycosidase-like_sf"/>
</dbReference>
<dbReference type="InterPro" id="IPR013737">
    <property type="entry name" value="Bac_rhamnosid_N"/>
</dbReference>
<evidence type="ECO:0000259" key="5">
    <source>
        <dbReference type="Pfam" id="PF08531"/>
    </source>
</evidence>
<dbReference type="Gene3D" id="2.60.120.260">
    <property type="entry name" value="Galactose-binding domain-like"/>
    <property type="match status" value="2"/>
</dbReference>